<dbReference type="AlphaFoldDB" id="A0A8H9L6X5"/>
<dbReference type="Proteomes" id="UP000655589">
    <property type="component" value="Unassembled WGS sequence"/>
</dbReference>
<dbReference type="RefSeq" id="WP_171108443.1">
    <property type="nucleotide sequence ID" value="NZ_BMPT01000018.1"/>
</dbReference>
<gene>
    <name evidence="1" type="ORF">GCM10010102_37440</name>
</gene>
<reference evidence="1" key="1">
    <citation type="journal article" date="2014" name="Int. J. Syst. Evol. Microbiol.">
        <title>Complete genome sequence of Corynebacterium casei LMG S-19264T (=DSM 44701T), isolated from a smear-ripened cheese.</title>
        <authorList>
            <consortium name="US DOE Joint Genome Institute (JGI-PGF)"/>
            <person name="Walter F."/>
            <person name="Albersmeier A."/>
            <person name="Kalinowski J."/>
            <person name="Ruckert C."/>
        </authorList>
    </citation>
    <scope>NUCLEOTIDE SEQUENCE</scope>
    <source>
        <strain evidence="1">JCM 3051</strain>
    </source>
</reference>
<dbReference type="EMBL" id="BMPT01000018">
    <property type="protein sequence ID" value="GGM38386.1"/>
    <property type="molecule type" value="Genomic_DNA"/>
</dbReference>
<proteinExistence type="predicted"/>
<accession>A0A8H9L6X5</accession>
<keyword evidence="2" id="KW-1185">Reference proteome</keyword>
<organism evidence="1 2">
    <name type="scientific">Promicromonospora citrea</name>
    <dbReference type="NCBI Taxonomy" id="43677"/>
    <lineage>
        <taxon>Bacteria</taxon>
        <taxon>Bacillati</taxon>
        <taxon>Actinomycetota</taxon>
        <taxon>Actinomycetes</taxon>
        <taxon>Micrococcales</taxon>
        <taxon>Promicromonosporaceae</taxon>
        <taxon>Promicromonospora</taxon>
    </lineage>
</organism>
<reference evidence="1" key="2">
    <citation type="submission" date="2020-09" db="EMBL/GenBank/DDBJ databases">
        <authorList>
            <person name="Sun Q."/>
            <person name="Ohkuma M."/>
        </authorList>
    </citation>
    <scope>NUCLEOTIDE SEQUENCE</scope>
    <source>
        <strain evidence="1">JCM 3051</strain>
    </source>
</reference>
<evidence type="ECO:0000313" key="1">
    <source>
        <dbReference type="EMBL" id="GGM38386.1"/>
    </source>
</evidence>
<evidence type="ECO:0000313" key="2">
    <source>
        <dbReference type="Proteomes" id="UP000655589"/>
    </source>
</evidence>
<sequence length="148" mass="15689">MSLSSAPLGVLPGGGLVTSVCRAYAHDPCGWALRAAPAQEYTAVVDHPALPDALETADVLVCRGAAVDLPDDRWLFFDDLAPAAAFARAGRRSTLEAPLDLYEAAEVRAHCAEHSRHEAALLLGRQVHDRAELHALVARFAAQDAEAA</sequence>
<comment type="caution">
    <text evidence="1">The sequence shown here is derived from an EMBL/GenBank/DDBJ whole genome shotgun (WGS) entry which is preliminary data.</text>
</comment>
<name>A0A8H9L6X5_9MICO</name>
<protein>
    <submittedName>
        <fullName evidence="1">Uncharacterized protein</fullName>
    </submittedName>
</protein>